<feature type="transmembrane region" description="Helical" evidence="1">
    <location>
        <begin position="6"/>
        <end position="28"/>
    </location>
</feature>
<protein>
    <submittedName>
        <fullName evidence="2">Uncharacterized protein</fullName>
    </submittedName>
</protein>
<keyword evidence="3" id="KW-1185">Reference proteome</keyword>
<keyword evidence="1" id="KW-0812">Transmembrane</keyword>
<dbReference type="Proteomes" id="UP000503349">
    <property type="component" value="Chromosome 18"/>
</dbReference>
<accession>A0A6G1QLG7</accession>
<dbReference type="EMBL" id="CM015729">
    <property type="protein sequence ID" value="KAF3703153.1"/>
    <property type="molecule type" value="Genomic_DNA"/>
</dbReference>
<reference evidence="3" key="2">
    <citation type="submission" date="2019-02" db="EMBL/GenBank/DDBJ databases">
        <title>Opniocepnalus argus Var Kimnra genome.</title>
        <authorList>
            <person name="Zhou C."/>
            <person name="Xiao S."/>
        </authorList>
    </citation>
    <scope>NUCLEOTIDE SEQUENCE [LARGE SCALE GENOMIC DNA]</scope>
</reference>
<sequence length="74" mass="8646">MLQFLLHSKLLFLQSAAVFLLFLFNLLWHRILLVQPELLVLVTKPLVSKNPLFLTDILPRELWGNTEKQINGLH</sequence>
<gene>
    <name evidence="2" type="ORF">EXN66_Car018841</name>
</gene>
<evidence type="ECO:0000313" key="2">
    <source>
        <dbReference type="EMBL" id="KAF3703153.1"/>
    </source>
</evidence>
<keyword evidence="1" id="KW-1133">Transmembrane helix</keyword>
<proteinExistence type="predicted"/>
<name>A0A6G1QLG7_CHAAH</name>
<organism evidence="2 3">
    <name type="scientific">Channa argus</name>
    <name type="common">Northern snakehead</name>
    <name type="synonym">Ophicephalus argus</name>
    <dbReference type="NCBI Taxonomy" id="215402"/>
    <lineage>
        <taxon>Eukaryota</taxon>
        <taxon>Metazoa</taxon>
        <taxon>Chordata</taxon>
        <taxon>Craniata</taxon>
        <taxon>Vertebrata</taxon>
        <taxon>Euteleostomi</taxon>
        <taxon>Actinopterygii</taxon>
        <taxon>Neopterygii</taxon>
        <taxon>Teleostei</taxon>
        <taxon>Neoteleostei</taxon>
        <taxon>Acanthomorphata</taxon>
        <taxon>Anabantaria</taxon>
        <taxon>Anabantiformes</taxon>
        <taxon>Channoidei</taxon>
        <taxon>Channidae</taxon>
        <taxon>Channa</taxon>
    </lineage>
</organism>
<evidence type="ECO:0000256" key="1">
    <source>
        <dbReference type="SAM" id="Phobius"/>
    </source>
</evidence>
<dbReference type="AlphaFoldDB" id="A0A6G1QLG7"/>
<evidence type="ECO:0000313" key="3">
    <source>
        <dbReference type="Proteomes" id="UP000503349"/>
    </source>
</evidence>
<keyword evidence="1" id="KW-0472">Membrane</keyword>
<reference evidence="2 3" key="1">
    <citation type="submission" date="2019-02" db="EMBL/GenBank/DDBJ databases">
        <title>Opniocepnalus argus genome.</title>
        <authorList>
            <person name="Zhou C."/>
            <person name="Xiao S."/>
        </authorList>
    </citation>
    <scope>NUCLEOTIDE SEQUENCE [LARGE SCALE GENOMIC DNA]</scope>
    <source>
        <strain evidence="2">OARG1902GOOAL</strain>
        <tissue evidence="2">Muscle</tissue>
    </source>
</reference>